<feature type="region of interest" description="Disordered" evidence="1">
    <location>
        <begin position="58"/>
        <end position="77"/>
    </location>
</feature>
<accession>A0A6H5GF12</accession>
<evidence type="ECO:0000256" key="1">
    <source>
        <dbReference type="SAM" id="MobiDB-lite"/>
    </source>
</evidence>
<sequence length="187" mass="20473">MRNQYNFQSRNIRRGMTATNSAIIGWIAEMIKYTPIPVMGIDLIRGLHIDPSELHMKSNSQMEEKRNRSQSTVKPNTSKTHVCLHLFNQSIDVGEVGRSRWNGRIGRGGVISGRGQVRAKFFKFGGPSKSSSGDAAQVERPVHQGSFVAVAVSALRQTGGKKASRKGSSISPMGYPKFSSKGHPSSM</sequence>
<proteinExistence type="predicted"/>
<evidence type="ECO:0000313" key="2">
    <source>
        <dbReference type="EMBL" id="CAB0001185.1"/>
    </source>
</evidence>
<dbReference type="EMBL" id="CADCXU010010437">
    <property type="protein sequence ID" value="CAB0001185.1"/>
    <property type="molecule type" value="Genomic_DNA"/>
</dbReference>
<feature type="region of interest" description="Disordered" evidence="1">
    <location>
        <begin position="155"/>
        <end position="187"/>
    </location>
</feature>
<evidence type="ECO:0000313" key="3">
    <source>
        <dbReference type="Proteomes" id="UP000479000"/>
    </source>
</evidence>
<keyword evidence="3" id="KW-1185">Reference proteome</keyword>
<dbReference type="AlphaFoldDB" id="A0A6H5GF12"/>
<dbReference type="Proteomes" id="UP000479000">
    <property type="component" value="Unassembled WGS sequence"/>
</dbReference>
<name>A0A6H5GF12_9HEMI</name>
<protein>
    <submittedName>
        <fullName evidence="2">Uncharacterized protein</fullName>
    </submittedName>
</protein>
<gene>
    <name evidence="2" type="ORF">NTEN_LOCUS6972</name>
</gene>
<organism evidence="2 3">
    <name type="scientific">Nesidiocoris tenuis</name>
    <dbReference type="NCBI Taxonomy" id="355587"/>
    <lineage>
        <taxon>Eukaryota</taxon>
        <taxon>Metazoa</taxon>
        <taxon>Ecdysozoa</taxon>
        <taxon>Arthropoda</taxon>
        <taxon>Hexapoda</taxon>
        <taxon>Insecta</taxon>
        <taxon>Pterygota</taxon>
        <taxon>Neoptera</taxon>
        <taxon>Paraneoptera</taxon>
        <taxon>Hemiptera</taxon>
        <taxon>Heteroptera</taxon>
        <taxon>Panheteroptera</taxon>
        <taxon>Cimicomorpha</taxon>
        <taxon>Miridae</taxon>
        <taxon>Dicyphina</taxon>
        <taxon>Nesidiocoris</taxon>
    </lineage>
</organism>
<reference evidence="2 3" key="1">
    <citation type="submission" date="2020-02" db="EMBL/GenBank/DDBJ databases">
        <authorList>
            <person name="Ferguson B K."/>
        </authorList>
    </citation>
    <scope>NUCLEOTIDE SEQUENCE [LARGE SCALE GENOMIC DNA]</scope>
</reference>
<feature type="compositionally biased region" description="Basic and acidic residues" evidence="1">
    <location>
        <begin position="58"/>
        <end position="67"/>
    </location>
</feature>